<comment type="caution">
    <text evidence="1">The sequence shown here is derived from an EMBL/GenBank/DDBJ whole genome shotgun (WGS) entry which is preliminary data.</text>
</comment>
<dbReference type="Proteomes" id="UP001499841">
    <property type="component" value="Unassembled WGS sequence"/>
</dbReference>
<proteinExistence type="predicted"/>
<evidence type="ECO:0000313" key="1">
    <source>
        <dbReference type="EMBL" id="GAA3510381.1"/>
    </source>
</evidence>
<evidence type="ECO:0000313" key="2">
    <source>
        <dbReference type="Proteomes" id="UP001499841"/>
    </source>
</evidence>
<name>A0ABP6UKL3_9MICO</name>
<accession>A0ABP6UKL3</accession>
<sequence length="102" mass="10568">MRGRDPAWVVWMRSVLRSMDSRPSSRRGPPRRGGGVVVVRMSATRGGCPAVVTGGTGLAGSPGRWILKMSGGTSATIAATWSTTRTCLAEEPEGPGTPDGEG</sequence>
<reference evidence="2" key="1">
    <citation type="journal article" date="2019" name="Int. J. Syst. Evol. Microbiol.">
        <title>The Global Catalogue of Microorganisms (GCM) 10K type strain sequencing project: providing services to taxonomists for standard genome sequencing and annotation.</title>
        <authorList>
            <consortium name="The Broad Institute Genomics Platform"/>
            <consortium name="The Broad Institute Genome Sequencing Center for Infectious Disease"/>
            <person name="Wu L."/>
            <person name="Ma J."/>
        </authorList>
    </citation>
    <scope>NUCLEOTIDE SEQUENCE [LARGE SCALE GENOMIC DNA]</scope>
    <source>
        <strain evidence="2">JCM 17459</strain>
    </source>
</reference>
<gene>
    <name evidence="1" type="ORF">GCM10022262_37940</name>
</gene>
<keyword evidence="2" id="KW-1185">Reference proteome</keyword>
<dbReference type="EMBL" id="BAABBA010000028">
    <property type="protein sequence ID" value="GAA3510381.1"/>
    <property type="molecule type" value="Genomic_DNA"/>
</dbReference>
<organism evidence="1 2">
    <name type="scientific">Georgenia daeguensis</name>
    <dbReference type="NCBI Taxonomy" id="908355"/>
    <lineage>
        <taxon>Bacteria</taxon>
        <taxon>Bacillati</taxon>
        <taxon>Actinomycetota</taxon>
        <taxon>Actinomycetes</taxon>
        <taxon>Micrococcales</taxon>
        <taxon>Bogoriellaceae</taxon>
        <taxon>Georgenia</taxon>
    </lineage>
</organism>
<protein>
    <submittedName>
        <fullName evidence="1">Uncharacterized protein</fullName>
    </submittedName>
</protein>